<gene>
    <name evidence="5" type="primary">LOC106178653</name>
</gene>
<keyword evidence="2" id="KW-0446">Lipid-binding</keyword>
<dbReference type="InterPro" id="IPR035984">
    <property type="entry name" value="Acyl-CoA-binding_sf"/>
</dbReference>
<dbReference type="RefSeq" id="XP_013417381.1">
    <property type="nucleotide sequence ID" value="XM_013561927.2"/>
</dbReference>
<dbReference type="Gene3D" id="1.20.80.10">
    <property type="match status" value="1"/>
</dbReference>
<dbReference type="GO" id="GO:0000062">
    <property type="term" value="F:fatty-acyl-CoA binding"/>
    <property type="evidence" value="ECO:0007669"/>
    <property type="project" value="InterPro"/>
</dbReference>
<reference evidence="5" key="2">
    <citation type="submission" date="2025-08" db="UniProtKB">
        <authorList>
            <consortium name="RefSeq"/>
        </authorList>
    </citation>
    <scope>IDENTIFICATION</scope>
</reference>
<dbReference type="FunCoup" id="A0A1S3K540">
    <property type="interactions" value="723"/>
</dbReference>
<dbReference type="PROSITE" id="PS00880">
    <property type="entry name" value="ACB_1"/>
    <property type="match status" value="1"/>
</dbReference>
<dbReference type="InterPro" id="IPR022408">
    <property type="entry name" value="Acyl-CoA-binding_prot_CS"/>
</dbReference>
<dbReference type="Proteomes" id="UP000085678">
    <property type="component" value="Unplaced"/>
</dbReference>
<dbReference type="PROSITE" id="PS51228">
    <property type="entry name" value="ACB_2"/>
    <property type="match status" value="1"/>
</dbReference>
<dbReference type="InParanoid" id="A0A1S3K540"/>
<dbReference type="PANTHER" id="PTHR23310:SF62">
    <property type="entry name" value="ACYL-COA BINDING PROTEIN 1, ISOFORM A"/>
    <property type="match status" value="1"/>
</dbReference>
<evidence type="ECO:0000313" key="5">
    <source>
        <dbReference type="RefSeq" id="XP_013417381.1"/>
    </source>
</evidence>
<dbReference type="GeneID" id="106178653"/>
<dbReference type="KEGG" id="lak:106178653"/>
<evidence type="ECO:0000259" key="3">
    <source>
        <dbReference type="PROSITE" id="PS51228"/>
    </source>
</evidence>
<evidence type="ECO:0000313" key="4">
    <source>
        <dbReference type="Proteomes" id="UP000085678"/>
    </source>
</evidence>
<evidence type="ECO:0000256" key="2">
    <source>
        <dbReference type="ARBA" id="ARBA00023121"/>
    </source>
</evidence>
<feature type="domain" description="ACB" evidence="3">
    <location>
        <begin position="1"/>
        <end position="90"/>
    </location>
</feature>
<dbReference type="PANTHER" id="PTHR23310">
    <property type="entry name" value="ACYL-COA-BINDING PROTEIN, ACBP"/>
    <property type="match status" value="1"/>
</dbReference>
<dbReference type="InterPro" id="IPR000582">
    <property type="entry name" value="Acyl-CoA-binding_protein"/>
</dbReference>
<reference evidence="5" key="1">
    <citation type="journal article" date="2015" name="Nat. Commun.">
        <title>The Lingula genome provides insights into brachiopod evolution and the origin of phosphate biomineralization.</title>
        <authorList>
            <person name="Luo Y.J."/>
            <person name="Takeuchi T."/>
            <person name="Koyanagi R."/>
            <person name="Yamada L."/>
            <person name="Kanda M."/>
            <person name="Khalturina M."/>
            <person name="Fujie M."/>
            <person name="Yamasaki S.I."/>
            <person name="Endo K."/>
            <person name="Satoh N."/>
        </authorList>
    </citation>
    <scope>NUCLEOTIDE SEQUENCE</scope>
</reference>
<dbReference type="GO" id="GO:0006631">
    <property type="term" value="P:fatty acid metabolic process"/>
    <property type="evidence" value="ECO:0007669"/>
    <property type="project" value="TreeGrafter"/>
</dbReference>
<dbReference type="InterPro" id="IPR014352">
    <property type="entry name" value="FERM/acyl-CoA-bd_prot_sf"/>
</dbReference>
<dbReference type="STRING" id="7574.A0A1S3K540"/>
<comment type="similarity">
    <text evidence="1">Belongs to the ACBP family.</text>
</comment>
<dbReference type="OrthoDB" id="346910at2759"/>
<proteinExistence type="inferred from homology"/>
<evidence type="ECO:0000256" key="1">
    <source>
        <dbReference type="ARBA" id="ARBA00005567"/>
    </source>
</evidence>
<dbReference type="AlphaFoldDB" id="A0A1S3K540"/>
<sequence>MKMTFEPEFLKAAEDVKNLKSKPTDAEMLELYGLYKQATIGDVNTDRPGMLDFTGKAKWDAWDGRKGMSKEDAMAFYISVANNLVEKYGMM</sequence>
<accession>A0A1S3K540</accession>
<dbReference type="Pfam" id="PF00887">
    <property type="entry name" value="ACBP"/>
    <property type="match status" value="1"/>
</dbReference>
<keyword evidence="4" id="KW-1185">Reference proteome</keyword>
<protein>
    <submittedName>
        <fullName evidence="5">Acyl-CoA-binding protein</fullName>
    </submittedName>
</protein>
<dbReference type="FunFam" id="1.20.80.10:FF:000010">
    <property type="entry name" value="Acyl-CoA-binding domain-containing protein 5"/>
    <property type="match status" value="1"/>
</dbReference>
<dbReference type="PRINTS" id="PR00689">
    <property type="entry name" value="ACOABINDINGP"/>
</dbReference>
<name>A0A1S3K540_LINAN</name>
<organism evidence="4 5">
    <name type="scientific">Lingula anatina</name>
    <name type="common">Brachiopod</name>
    <name type="synonym">Lingula unguis</name>
    <dbReference type="NCBI Taxonomy" id="7574"/>
    <lineage>
        <taxon>Eukaryota</taxon>
        <taxon>Metazoa</taxon>
        <taxon>Spiralia</taxon>
        <taxon>Lophotrochozoa</taxon>
        <taxon>Brachiopoda</taxon>
        <taxon>Linguliformea</taxon>
        <taxon>Lingulata</taxon>
        <taxon>Lingulida</taxon>
        <taxon>Linguloidea</taxon>
        <taxon>Lingulidae</taxon>
        <taxon>Lingula</taxon>
    </lineage>
</organism>
<dbReference type="SUPFAM" id="SSF47027">
    <property type="entry name" value="Acyl-CoA binding protein"/>
    <property type="match status" value="1"/>
</dbReference>